<gene>
    <name evidence="2" type="ORF">RRG08_066242</name>
</gene>
<dbReference type="EMBL" id="JAWDGP010000067">
    <property type="protein sequence ID" value="KAK3804006.1"/>
    <property type="molecule type" value="Genomic_DNA"/>
</dbReference>
<protein>
    <submittedName>
        <fullName evidence="2">Uncharacterized protein</fullName>
    </submittedName>
</protein>
<sequence length="108" mass="12223">MRRPACALTTESGRGRWTPTLGRADRADRQGQSEKLKEIIQFVFQSSLQSQEPLFQQPTTIIGQGDKRSGRRHLYLLTTHDSPVEEDGEHAQLLVCWQFLNSIDTSPA</sequence>
<name>A0AAE1BF75_9GAST</name>
<keyword evidence="3" id="KW-1185">Reference proteome</keyword>
<feature type="region of interest" description="Disordered" evidence="1">
    <location>
        <begin position="1"/>
        <end position="30"/>
    </location>
</feature>
<dbReference type="AlphaFoldDB" id="A0AAE1BF75"/>
<dbReference type="Proteomes" id="UP001283361">
    <property type="component" value="Unassembled WGS sequence"/>
</dbReference>
<evidence type="ECO:0000256" key="1">
    <source>
        <dbReference type="SAM" id="MobiDB-lite"/>
    </source>
</evidence>
<proteinExistence type="predicted"/>
<accession>A0AAE1BF75</accession>
<reference evidence="2" key="1">
    <citation type="journal article" date="2023" name="G3 (Bethesda)">
        <title>A reference genome for the long-term kleptoplast-retaining sea slug Elysia crispata morphotype clarki.</title>
        <authorList>
            <person name="Eastman K.E."/>
            <person name="Pendleton A.L."/>
            <person name="Shaikh M.A."/>
            <person name="Suttiyut T."/>
            <person name="Ogas R."/>
            <person name="Tomko P."/>
            <person name="Gavelis G."/>
            <person name="Widhalm J.R."/>
            <person name="Wisecaver J.H."/>
        </authorList>
    </citation>
    <scope>NUCLEOTIDE SEQUENCE</scope>
    <source>
        <strain evidence="2">ECLA1</strain>
    </source>
</reference>
<evidence type="ECO:0000313" key="2">
    <source>
        <dbReference type="EMBL" id="KAK3804006.1"/>
    </source>
</evidence>
<evidence type="ECO:0000313" key="3">
    <source>
        <dbReference type="Proteomes" id="UP001283361"/>
    </source>
</evidence>
<organism evidence="2 3">
    <name type="scientific">Elysia crispata</name>
    <name type="common">lettuce slug</name>
    <dbReference type="NCBI Taxonomy" id="231223"/>
    <lineage>
        <taxon>Eukaryota</taxon>
        <taxon>Metazoa</taxon>
        <taxon>Spiralia</taxon>
        <taxon>Lophotrochozoa</taxon>
        <taxon>Mollusca</taxon>
        <taxon>Gastropoda</taxon>
        <taxon>Heterobranchia</taxon>
        <taxon>Euthyneura</taxon>
        <taxon>Panpulmonata</taxon>
        <taxon>Sacoglossa</taxon>
        <taxon>Placobranchoidea</taxon>
        <taxon>Plakobranchidae</taxon>
        <taxon>Elysia</taxon>
    </lineage>
</organism>
<comment type="caution">
    <text evidence="2">The sequence shown here is derived from an EMBL/GenBank/DDBJ whole genome shotgun (WGS) entry which is preliminary data.</text>
</comment>